<organism evidence="3 4">
    <name type="scientific">Candidatus Cryptobacteroides merdipullorum</name>
    <dbReference type="NCBI Taxonomy" id="2840771"/>
    <lineage>
        <taxon>Bacteria</taxon>
        <taxon>Pseudomonadati</taxon>
        <taxon>Bacteroidota</taxon>
        <taxon>Bacteroidia</taxon>
        <taxon>Bacteroidales</taxon>
        <taxon>Candidatus Cryptobacteroides</taxon>
    </lineage>
</organism>
<dbReference type="Pfam" id="PF13411">
    <property type="entry name" value="MerR_1"/>
    <property type="match status" value="1"/>
</dbReference>
<dbReference type="GO" id="GO:0003700">
    <property type="term" value="F:DNA-binding transcription factor activity"/>
    <property type="evidence" value="ECO:0007669"/>
    <property type="project" value="InterPro"/>
</dbReference>
<evidence type="ECO:0000313" key="4">
    <source>
        <dbReference type="Proteomes" id="UP000886881"/>
    </source>
</evidence>
<evidence type="ECO:0000259" key="2">
    <source>
        <dbReference type="PROSITE" id="PS50937"/>
    </source>
</evidence>
<name>A0A9D1GNS5_9BACT</name>
<dbReference type="InterPro" id="IPR047057">
    <property type="entry name" value="MerR_fam"/>
</dbReference>
<feature type="domain" description="HTH merR-type" evidence="2">
    <location>
        <begin position="7"/>
        <end position="78"/>
    </location>
</feature>
<dbReference type="EMBL" id="DVLC01000124">
    <property type="protein sequence ID" value="HIT47565.1"/>
    <property type="molecule type" value="Genomic_DNA"/>
</dbReference>
<proteinExistence type="predicted"/>
<evidence type="ECO:0000313" key="3">
    <source>
        <dbReference type="EMBL" id="HIT47565.1"/>
    </source>
</evidence>
<reference evidence="3" key="1">
    <citation type="submission" date="2020-10" db="EMBL/GenBank/DDBJ databases">
        <authorList>
            <person name="Gilroy R."/>
        </authorList>
    </citation>
    <scope>NUCLEOTIDE SEQUENCE</scope>
    <source>
        <strain evidence="3">ChiHecec2B26-709</strain>
    </source>
</reference>
<dbReference type="PANTHER" id="PTHR30204:SF15">
    <property type="entry name" value="BLL5018 PROTEIN"/>
    <property type="match status" value="1"/>
</dbReference>
<dbReference type="AlphaFoldDB" id="A0A9D1GNS5"/>
<comment type="caution">
    <text evidence="3">The sequence shown here is derived from an EMBL/GenBank/DDBJ whole genome shotgun (WGS) entry which is preliminary data.</text>
</comment>
<keyword evidence="1" id="KW-0238">DNA-binding</keyword>
<dbReference type="InterPro" id="IPR000551">
    <property type="entry name" value="MerR-type_HTH_dom"/>
</dbReference>
<protein>
    <submittedName>
        <fullName evidence="3">MerR family transcriptional regulator</fullName>
    </submittedName>
</protein>
<dbReference type="GO" id="GO:0003677">
    <property type="term" value="F:DNA binding"/>
    <property type="evidence" value="ECO:0007669"/>
    <property type="project" value="UniProtKB-KW"/>
</dbReference>
<dbReference type="InterPro" id="IPR009061">
    <property type="entry name" value="DNA-bd_dom_put_sf"/>
</dbReference>
<dbReference type="PROSITE" id="PS50937">
    <property type="entry name" value="HTH_MERR_2"/>
    <property type="match status" value="1"/>
</dbReference>
<accession>A0A9D1GNS5</accession>
<dbReference type="SMART" id="SM00422">
    <property type="entry name" value="HTH_MERR"/>
    <property type="match status" value="1"/>
</dbReference>
<evidence type="ECO:0000256" key="1">
    <source>
        <dbReference type="ARBA" id="ARBA00023125"/>
    </source>
</evidence>
<gene>
    <name evidence="3" type="ORF">IAC35_06880</name>
</gene>
<dbReference type="Proteomes" id="UP000886881">
    <property type="component" value="Unassembled WGS sequence"/>
</dbReference>
<reference evidence="3" key="2">
    <citation type="journal article" date="2021" name="PeerJ">
        <title>Extensive microbial diversity within the chicken gut microbiome revealed by metagenomics and culture.</title>
        <authorList>
            <person name="Gilroy R."/>
            <person name="Ravi A."/>
            <person name="Getino M."/>
            <person name="Pursley I."/>
            <person name="Horton D.L."/>
            <person name="Alikhan N.F."/>
            <person name="Baker D."/>
            <person name="Gharbi K."/>
            <person name="Hall N."/>
            <person name="Watson M."/>
            <person name="Adriaenssens E.M."/>
            <person name="Foster-Nyarko E."/>
            <person name="Jarju S."/>
            <person name="Secka A."/>
            <person name="Antonio M."/>
            <person name="Oren A."/>
            <person name="Chaudhuri R.R."/>
            <person name="La Ragione R."/>
            <person name="Hildebrand F."/>
            <person name="Pallen M.J."/>
        </authorList>
    </citation>
    <scope>NUCLEOTIDE SEQUENCE</scope>
    <source>
        <strain evidence="3">ChiHecec2B26-709</strain>
    </source>
</reference>
<dbReference type="SUPFAM" id="SSF46955">
    <property type="entry name" value="Putative DNA-binding domain"/>
    <property type="match status" value="1"/>
</dbReference>
<sequence length="107" mass="12030">MGTEKLFWTIGEVAAILGETVPLVRSWAKAFPGLVKPGRNNKGNRLFTASDLEALKQIHYLVRVKGMTLKGAERQLTADRAAVDNRVKTLERLKNIRSRLEEIKKNS</sequence>
<dbReference type="Gene3D" id="1.10.1660.10">
    <property type="match status" value="1"/>
</dbReference>
<dbReference type="PANTHER" id="PTHR30204">
    <property type="entry name" value="REDOX-CYCLING DRUG-SENSING TRANSCRIPTIONAL ACTIVATOR SOXR"/>
    <property type="match status" value="1"/>
</dbReference>